<feature type="compositionally biased region" description="Polar residues" evidence="3">
    <location>
        <begin position="1"/>
        <end position="16"/>
    </location>
</feature>
<evidence type="ECO:0000259" key="4">
    <source>
        <dbReference type="Pfam" id="PF13891"/>
    </source>
</evidence>
<feature type="region of interest" description="Disordered" evidence="3">
    <location>
        <begin position="1"/>
        <end position="33"/>
    </location>
</feature>
<dbReference type="AlphaFoldDB" id="A0AAP0DXK6"/>
<dbReference type="GO" id="GO:0044545">
    <property type="term" value="C:NSL complex"/>
    <property type="evidence" value="ECO:0007669"/>
    <property type="project" value="TreeGrafter"/>
</dbReference>
<evidence type="ECO:0000256" key="3">
    <source>
        <dbReference type="SAM" id="MobiDB-lite"/>
    </source>
</evidence>
<dbReference type="Proteomes" id="UP001408789">
    <property type="component" value="Unassembled WGS sequence"/>
</dbReference>
<name>A0AAP0DXK6_9ASTR</name>
<dbReference type="PANTHER" id="PTHR13453:SF11">
    <property type="entry name" value="KAT8 REGULATORY NSL COMPLEX SUBUNIT 2"/>
    <property type="match status" value="1"/>
</dbReference>
<sequence>MDSTSTHPQISHNSASIIKPSPEDEYLPNSTHLSRQQVLHRRSHNMQQLSRCYRDHYWGLMEEVRVQYREYMWKFGMSPFQEDRNEDEKDNVKQEQIRGGIDDGIGDVAGNGSDNIKSVPCGFNSCDMKAMTLTRFCHVHILCDPKQQLYKPCEFLVNSGHSGLVPCGKPVLRSIVPSLCSVHFLKAQQHVVRALRKAGLNITSTNKFAPKFHVILTEYVREIQEKRKRNGSMANKKIVPKLEIEN</sequence>
<evidence type="ECO:0000313" key="6">
    <source>
        <dbReference type="Proteomes" id="UP001408789"/>
    </source>
</evidence>
<dbReference type="PANTHER" id="PTHR13453">
    <property type="entry name" value="KAT8 REGULATORY NSL COMPLEX SUBUNIT 2"/>
    <property type="match status" value="1"/>
</dbReference>
<evidence type="ECO:0000313" key="5">
    <source>
        <dbReference type="EMBL" id="KAK9078984.1"/>
    </source>
</evidence>
<protein>
    <recommendedName>
        <fullName evidence="4">KANL2-like probable zinc-finger domain-containing protein</fullName>
    </recommendedName>
</protein>
<comment type="caution">
    <text evidence="5">The sequence shown here is derived from an EMBL/GenBank/DDBJ whole genome shotgun (WGS) entry which is preliminary data.</text>
</comment>
<gene>
    <name evidence="5" type="ORF">SSX86_000653</name>
</gene>
<dbReference type="Pfam" id="PF13891">
    <property type="entry name" value="zf-C3HC3H_KANSL2"/>
    <property type="match status" value="1"/>
</dbReference>
<accession>A0AAP0DXK6</accession>
<dbReference type="EMBL" id="JBCNJP010000003">
    <property type="protein sequence ID" value="KAK9078984.1"/>
    <property type="molecule type" value="Genomic_DNA"/>
</dbReference>
<organism evidence="5 6">
    <name type="scientific">Deinandra increscens subsp. villosa</name>
    <dbReference type="NCBI Taxonomy" id="3103831"/>
    <lineage>
        <taxon>Eukaryota</taxon>
        <taxon>Viridiplantae</taxon>
        <taxon>Streptophyta</taxon>
        <taxon>Embryophyta</taxon>
        <taxon>Tracheophyta</taxon>
        <taxon>Spermatophyta</taxon>
        <taxon>Magnoliopsida</taxon>
        <taxon>eudicotyledons</taxon>
        <taxon>Gunneridae</taxon>
        <taxon>Pentapetalae</taxon>
        <taxon>asterids</taxon>
        <taxon>campanulids</taxon>
        <taxon>Asterales</taxon>
        <taxon>Asteraceae</taxon>
        <taxon>Asteroideae</taxon>
        <taxon>Heliantheae alliance</taxon>
        <taxon>Madieae</taxon>
        <taxon>Madiinae</taxon>
        <taxon>Deinandra</taxon>
    </lineage>
</organism>
<keyword evidence="2" id="KW-0539">Nucleus</keyword>
<proteinExistence type="predicted"/>
<dbReference type="GO" id="GO:0005634">
    <property type="term" value="C:nucleus"/>
    <property type="evidence" value="ECO:0007669"/>
    <property type="project" value="UniProtKB-SubCell"/>
</dbReference>
<dbReference type="InterPro" id="IPR026316">
    <property type="entry name" value="NSL2"/>
</dbReference>
<feature type="domain" description="KANL2-like probable zinc-finger" evidence="4">
    <location>
        <begin position="121"/>
        <end position="184"/>
    </location>
</feature>
<evidence type="ECO:0000256" key="2">
    <source>
        <dbReference type="ARBA" id="ARBA00023242"/>
    </source>
</evidence>
<comment type="subcellular location">
    <subcellularLocation>
        <location evidence="1">Nucleus</location>
    </subcellularLocation>
</comment>
<keyword evidence="6" id="KW-1185">Reference proteome</keyword>
<evidence type="ECO:0000256" key="1">
    <source>
        <dbReference type="ARBA" id="ARBA00004123"/>
    </source>
</evidence>
<reference evidence="5 6" key="1">
    <citation type="submission" date="2024-04" db="EMBL/GenBank/DDBJ databases">
        <title>The reference genome of an endangered Asteraceae, Deinandra increscens subsp. villosa, native to the Central Coast of California.</title>
        <authorList>
            <person name="Guilliams M."/>
            <person name="Hasenstab-Lehman K."/>
            <person name="Meyer R."/>
            <person name="Mcevoy S."/>
        </authorList>
    </citation>
    <scope>NUCLEOTIDE SEQUENCE [LARGE SCALE GENOMIC DNA]</scope>
    <source>
        <tissue evidence="5">Leaf</tissue>
    </source>
</reference>
<dbReference type="InterPro" id="IPR025927">
    <property type="entry name" value="Znf_KANL2-like"/>
</dbReference>